<accession>A0A0C6F8P8</accession>
<evidence type="ECO:0000256" key="2">
    <source>
        <dbReference type="HAMAP-Rule" id="MF_00489"/>
    </source>
</evidence>
<reference evidence="4 6" key="1">
    <citation type="submission" date="2018-07" db="EMBL/GenBank/DDBJ databases">
        <title>Mechanisms of high-level aminoglycoside resistance among Gram-negative pathogens in Brazil.</title>
        <authorList>
            <person name="Ballaben A.S."/>
            <person name="Darini A.L.C."/>
            <person name="Doi Y."/>
        </authorList>
    </citation>
    <scope>NUCLEOTIDE SEQUENCE [LARGE SCALE GENOMIC DNA]</scope>
    <source>
        <strain evidence="4 6">B2-305</strain>
    </source>
</reference>
<evidence type="ECO:0000313" key="6">
    <source>
        <dbReference type="Proteomes" id="UP000253594"/>
    </source>
</evidence>
<reference evidence="3" key="3">
    <citation type="submission" date="2020-01" db="EMBL/GenBank/DDBJ databases">
        <title>Bacteria Cultured from War Wounds Associated with the Conflict in Eastern Ukraine.</title>
        <authorList>
            <person name="Snesrud E."/>
            <person name="Galac M.R."/>
            <person name="Mc Gann P."/>
            <person name="Valentine K."/>
            <person name="Viacheslav K."/>
        </authorList>
    </citation>
    <scope>NUCLEOTIDE SEQUENCE</scope>
    <source>
        <strain evidence="3">VNMU148</strain>
    </source>
</reference>
<evidence type="ECO:0000256" key="1">
    <source>
        <dbReference type="ARBA" id="ARBA00008522"/>
    </source>
</evidence>
<dbReference type="PANTHER" id="PTHR35146:SF1">
    <property type="entry name" value="UPF0178 PROTEIN YAII"/>
    <property type="match status" value="1"/>
</dbReference>
<dbReference type="NCBIfam" id="NF001095">
    <property type="entry name" value="PRK00124.1"/>
    <property type="match status" value="1"/>
</dbReference>
<evidence type="ECO:0000313" key="4">
    <source>
        <dbReference type="EMBL" id="RCI75482.1"/>
    </source>
</evidence>
<comment type="similarity">
    <text evidence="1 2">Belongs to the UPF0178 family.</text>
</comment>
<dbReference type="EMBL" id="RBSQ01000645">
    <property type="protein sequence ID" value="RMS54551.1"/>
    <property type="molecule type" value="Genomic_DNA"/>
</dbReference>
<dbReference type="EMBL" id="WXZT01000015">
    <property type="protein sequence ID" value="MZZ14943.1"/>
    <property type="molecule type" value="Genomic_DNA"/>
</dbReference>
<sequence>MRIWIDADACPKAAKELVCKFALKRKLEVWMVAGQPQVKPPFACVRLVVVESGMDAADDYLVEQAEPGDLAICSDVPLADRLIKKQVAALDPRGREFDARNMGDKLAMRNLMADLRDQGQMGGGQAPYGERDRQAFANALDRLLTRLQREADLRASQPHR</sequence>
<protein>
    <recommendedName>
        <fullName evidence="2">UPF0178 protein ALP65_03669</fullName>
    </recommendedName>
</protein>
<dbReference type="Proteomes" id="UP000270834">
    <property type="component" value="Unassembled WGS sequence"/>
</dbReference>
<dbReference type="Proteomes" id="UP000644192">
    <property type="component" value="Unassembled WGS sequence"/>
</dbReference>
<dbReference type="CDD" id="cd18720">
    <property type="entry name" value="PIN_YqxD-like"/>
    <property type="match status" value="1"/>
</dbReference>
<dbReference type="InterPro" id="IPR003791">
    <property type="entry name" value="UPF0178"/>
</dbReference>
<dbReference type="HAMAP" id="MF_00489">
    <property type="entry name" value="UPF0178"/>
    <property type="match status" value="1"/>
</dbReference>
<dbReference type="RefSeq" id="WP_003099218.1">
    <property type="nucleotide sequence ID" value="NZ_AP014651.1"/>
</dbReference>
<evidence type="ECO:0000313" key="7">
    <source>
        <dbReference type="Proteomes" id="UP000270834"/>
    </source>
</evidence>
<dbReference type="AlphaFoldDB" id="A0A0C6F8P8"/>
<gene>
    <name evidence="5" type="ORF">ALP65_03669</name>
    <name evidence="4" type="ORF">DT376_07380</name>
    <name evidence="3" type="ORF">GUL26_22075</name>
</gene>
<reference evidence="5 7" key="2">
    <citation type="submission" date="2018-08" db="EMBL/GenBank/DDBJ databases">
        <title>Recombination of ecologically and evolutionarily significant loci maintains genetic cohesion in the Pseudomonas syringae species complex.</title>
        <authorList>
            <person name="Dillon M."/>
            <person name="Thakur S."/>
            <person name="Almeida R.N.D."/>
            <person name="Weir B.S."/>
            <person name="Guttman D.S."/>
        </authorList>
    </citation>
    <scope>NUCLEOTIDE SEQUENCE [LARGE SCALE GENOMIC DNA]</scope>
    <source>
        <strain evidence="5 7">ICMP 7846</strain>
    </source>
</reference>
<comment type="caution">
    <text evidence="4">The sequence shown here is derived from an EMBL/GenBank/DDBJ whole genome shotgun (WGS) entry which is preliminary data.</text>
</comment>
<evidence type="ECO:0000313" key="3">
    <source>
        <dbReference type="EMBL" id="MZZ14943.1"/>
    </source>
</evidence>
<proteinExistence type="inferred from homology"/>
<dbReference type="PANTHER" id="PTHR35146">
    <property type="entry name" value="UPF0178 PROTEIN YAII"/>
    <property type="match status" value="1"/>
</dbReference>
<accession>A0A1S1C4T2</accession>
<organism evidence="4 6">
    <name type="scientific">Pseudomonas aeruginosa</name>
    <dbReference type="NCBI Taxonomy" id="287"/>
    <lineage>
        <taxon>Bacteria</taxon>
        <taxon>Pseudomonadati</taxon>
        <taxon>Pseudomonadota</taxon>
        <taxon>Gammaproteobacteria</taxon>
        <taxon>Pseudomonadales</taxon>
        <taxon>Pseudomonadaceae</taxon>
        <taxon>Pseudomonas</taxon>
    </lineage>
</organism>
<evidence type="ECO:0000313" key="5">
    <source>
        <dbReference type="EMBL" id="RMS54551.1"/>
    </source>
</evidence>
<dbReference type="Pfam" id="PF02639">
    <property type="entry name" value="DUF188"/>
    <property type="match status" value="1"/>
</dbReference>
<name>A0A0C6F8P8_PSEAI</name>
<dbReference type="EMBL" id="QORE01000165">
    <property type="protein sequence ID" value="RCI75482.1"/>
    <property type="molecule type" value="Genomic_DNA"/>
</dbReference>
<dbReference type="Proteomes" id="UP000253594">
    <property type="component" value="Unassembled WGS sequence"/>
</dbReference>